<feature type="domain" description="HTH tetR-type" evidence="3">
    <location>
        <begin position="13"/>
        <end position="73"/>
    </location>
</feature>
<dbReference type="Pfam" id="PF00440">
    <property type="entry name" value="TetR_N"/>
    <property type="match status" value="1"/>
</dbReference>
<proteinExistence type="predicted"/>
<name>A0A7X6M2P3_9NOCA</name>
<dbReference type="PANTHER" id="PTHR30055:SF223">
    <property type="entry name" value="HTH-TYPE TRANSCRIPTIONAL REGULATOR UIDR"/>
    <property type="match status" value="1"/>
</dbReference>
<dbReference type="InterPro" id="IPR009057">
    <property type="entry name" value="Homeodomain-like_sf"/>
</dbReference>
<sequence>MAGGKTDLTRTQRARREDIVAAAIVVIDTEGFAAASVDRIARQADTIKGTVLYHFGTKDGICAAVVDALYAQGAAFMAQRTPDTGPAGERLTARLRANLEFIRAHAAHIRAVQRILENAPHHRARVPDLVEPLAELLAAGQRSGEFAAFDSLVAAAAIRAIVDATASYLAHTDAADIDHLLSEIVRFIERATANTDGKQQ</sequence>
<dbReference type="PANTHER" id="PTHR30055">
    <property type="entry name" value="HTH-TYPE TRANSCRIPTIONAL REGULATOR RUTR"/>
    <property type="match status" value="1"/>
</dbReference>
<dbReference type="InterPro" id="IPR001647">
    <property type="entry name" value="HTH_TetR"/>
</dbReference>
<keyword evidence="1 2" id="KW-0238">DNA-binding</keyword>
<dbReference type="PROSITE" id="PS50977">
    <property type="entry name" value="HTH_TETR_2"/>
    <property type="match status" value="1"/>
</dbReference>
<dbReference type="Proteomes" id="UP000523447">
    <property type="component" value="Unassembled WGS sequence"/>
</dbReference>
<dbReference type="InterPro" id="IPR041478">
    <property type="entry name" value="TetR_C_27"/>
</dbReference>
<evidence type="ECO:0000259" key="3">
    <source>
        <dbReference type="PROSITE" id="PS50977"/>
    </source>
</evidence>
<dbReference type="GO" id="GO:0000976">
    <property type="term" value="F:transcription cis-regulatory region binding"/>
    <property type="evidence" value="ECO:0007669"/>
    <property type="project" value="TreeGrafter"/>
</dbReference>
<dbReference type="Pfam" id="PF17935">
    <property type="entry name" value="TetR_C_27"/>
    <property type="match status" value="1"/>
</dbReference>
<evidence type="ECO:0000256" key="2">
    <source>
        <dbReference type="PROSITE-ProRule" id="PRU00335"/>
    </source>
</evidence>
<evidence type="ECO:0000256" key="1">
    <source>
        <dbReference type="ARBA" id="ARBA00023125"/>
    </source>
</evidence>
<dbReference type="SUPFAM" id="SSF48498">
    <property type="entry name" value="Tetracyclin repressor-like, C-terminal domain"/>
    <property type="match status" value="1"/>
</dbReference>
<keyword evidence="5" id="KW-1185">Reference proteome</keyword>
<dbReference type="RefSeq" id="WP_040724110.1">
    <property type="nucleotide sequence ID" value="NZ_CAWPHS010000019.1"/>
</dbReference>
<evidence type="ECO:0000313" key="5">
    <source>
        <dbReference type="Proteomes" id="UP000523447"/>
    </source>
</evidence>
<gene>
    <name evidence="4" type="ORF">HGA07_21320</name>
</gene>
<protein>
    <submittedName>
        <fullName evidence="4">TetR family transcriptional regulator</fullName>
    </submittedName>
</protein>
<dbReference type="InterPro" id="IPR050109">
    <property type="entry name" value="HTH-type_TetR-like_transc_reg"/>
</dbReference>
<dbReference type="Gene3D" id="1.10.357.10">
    <property type="entry name" value="Tetracycline Repressor, domain 2"/>
    <property type="match status" value="1"/>
</dbReference>
<evidence type="ECO:0000313" key="4">
    <source>
        <dbReference type="EMBL" id="NKY88152.1"/>
    </source>
</evidence>
<dbReference type="SUPFAM" id="SSF46689">
    <property type="entry name" value="Homeodomain-like"/>
    <property type="match status" value="1"/>
</dbReference>
<reference evidence="4 5" key="1">
    <citation type="submission" date="2020-04" db="EMBL/GenBank/DDBJ databases">
        <title>MicrobeNet Type strains.</title>
        <authorList>
            <person name="Nicholson A.C."/>
        </authorList>
    </citation>
    <scope>NUCLEOTIDE SEQUENCE [LARGE SCALE GENOMIC DNA]</scope>
    <source>
        <strain evidence="4 5">DSM 44445</strain>
    </source>
</reference>
<dbReference type="InterPro" id="IPR036271">
    <property type="entry name" value="Tet_transcr_reg_TetR-rel_C_sf"/>
</dbReference>
<dbReference type="GO" id="GO:0003700">
    <property type="term" value="F:DNA-binding transcription factor activity"/>
    <property type="evidence" value="ECO:0007669"/>
    <property type="project" value="TreeGrafter"/>
</dbReference>
<organism evidence="4 5">
    <name type="scientific">Nocardia veterana</name>
    <dbReference type="NCBI Taxonomy" id="132249"/>
    <lineage>
        <taxon>Bacteria</taxon>
        <taxon>Bacillati</taxon>
        <taxon>Actinomycetota</taxon>
        <taxon>Actinomycetes</taxon>
        <taxon>Mycobacteriales</taxon>
        <taxon>Nocardiaceae</taxon>
        <taxon>Nocardia</taxon>
    </lineage>
</organism>
<comment type="caution">
    <text evidence="4">The sequence shown here is derived from an EMBL/GenBank/DDBJ whole genome shotgun (WGS) entry which is preliminary data.</text>
</comment>
<accession>A0A7X6M2P3</accession>
<feature type="DNA-binding region" description="H-T-H motif" evidence="2">
    <location>
        <begin position="36"/>
        <end position="55"/>
    </location>
</feature>
<dbReference type="AlphaFoldDB" id="A0A7X6M2P3"/>
<dbReference type="Gene3D" id="1.10.10.60">
    <property type="entry name" value="Homeodomain-like"/>
    <property type="match status" value="1"/>
</dbReference>
<dbReference type="EMBL" id="JAAXPE010000026">
    <property type="protein sequence ID" value="NKY88152.1"/>
    <property type="molecule type" value="Genomic_DNA"/>
</dbReference>